<dbReference type="PANTHER" id="PTHR23316">
    <property type="entry name" value="IMPORTIN ALPHA"/>
    <property type="match status" value="1"/>
</dbReference>
<keyword evidence="2" id="KW-0813">Transport</keyword>
<organism evidence="5 6">
    <name type="scientific">Entamoeba histolytica</name>
    <dbReference type="NCBI Taxonomy" id="5759"/>
    <lineage>
        <taxon>Eukaryota</taxon>
        <taxon>Amoebozoa</taxon>
        <taxon>Evosea</taxon>
        <taxon>Archamoebae</taxon>
        <taxon>Mastigamoebida</taxon>
        <taxon>Entamoebidae</taxon>
        <taxon>Entamoeba</taxon>
    </lineage>
</organism>
<sequence length="469" mass="54252">MEQILKDKQELRNDMRRSRRREMMEQKRNQISSEVINVPILPTIEVISQQCNDVMNQGNLSLIPTLRSYLSNESLQQSLIIKSGIIPYLVRTLPNMETVSLLNTLFLLNDFCSLSEECSKHLLDSGFNSHVHLLLQSDNISIVISTIYILSNISAFDELKLIISQLSIINIYSTLFQKYKSDKSLQHAMSWLFLNMCRGSIINYNEVSQYIQYFLVQVNDIYDIDSVSDALWAFYYVSSKPKFSDLIDNDIVYEKVIQYLPNDNIKLSIPSIKIANNMIVKNEFIVEKMISYGILDILKELTKKNQNDEIADIYQILSNIAACENIEIIKQFESSGFIEILIQSYEDEKRSCVKENIEWTLANYIYGCSNELLSLTLQKSIGILPILIQILQNHMTEIKKQQLISITLKGILNILKFADEVNLDLTSILEQFYFENICEDLSLSSKNSTVRKRAQFILDNYFAFEDDEL</sequence>
<name>A0A5K1VP70_ENTHI</name>
<dbReference type="FunFam" id="1.25.10.10:FF:000830">
    <property type="entry name" value="Importin subunit alpha, putative"/>
    <property type="match status" value="1"/>
</dbReference>
<keyword evidence="3" id="KW-0653">Protein transport</keyword>
<dbReference type="VEuPathDB" id="AmoebaDB:KM1_005370"/>
<dbReference type="VEuPathDB" id="AmoebaDB:EHI5A_007220"/>
<dbReference type="VEuPathDB" id="AmoebaDB:EHI8A_023860"/>
<dbReference type="EMBL" id="BDEQ01000001">
    <property type="protein sequence ID" value="GAT96926.1"/>
    <property type="molecule type" value="Genomic_DNA"/>
</dbReference>
<evidence type="ECO:0000313" key="6">
    <source>
        <dbReference type="Proteomes" id="UP000078387"/>
    </source>
</evidence>
<comment type="caution">
    <text evidence="5">The sequence shown here is derived from an EMBL/GenBank/DDBJ whole genome shotgun (WGS) entry which is preliminary data.</text>
</comment>
<dbReference type="Proteomes" id="UP000078387">
    <property type="component" value="Unassembled WGS sequence"/>
</dbReference>
<dbReference type="Gene3D" id="1.25.10.10">
    <property type="entry name" value="Leucine-rich Repeat Variant"/>
    <property type="match status" value="1"/>
</dbReference>
<dbReference type="SUPFAM" id="SSF48371">
    <property type="entry name" value="ARM repeat"/>
    <property type="match status" value="1"/>
</dbReference>
<evidence type="ECO:0000313" key="5">
    <source>
        <dbReference type="EMBL" id="GAT96926.1"/>
    </source>
</evidence>
<dbReference type="AlphaFoldDB" id="A0A5K1VP70"/>
<proteinExistence type="inferred from homology"/>
<evidence type="ECO:0000256" key="2">
    <source>
        <dbReference type="ARBA" id="ARBA00022448"/>
    </source>
</evidence>
<evidence type="ECO:0000256" key="4">
    <source>
        <dbReference type="SAM" id="MobiDB-lite"/>
    </source>
</evidence>
<dbReference type="GO" id="GO:0015031">
    <property type="term" value="P:protein transport"/>
    <property type="evidence" value="ECO:0007669"/>
    <property type="project" value="UniProtKB-KW"/>
</dbReference>
<dbReference type="VEuPathDB" id="AmoebaDB:EHI7A_084660"/>
<evidence type="ECO:0008006" key="7">
    <source>
        <dbReference type="Google" id="ProtNLM"/>
    </source>
</evidence>
<comment type="similarity">
    <text evidence="1">Belongs to the importin alpha family.</text>
</comment>
<dbReference type="OMA" id="MVRNATW"/>
<gene>
    <name evidence="5" type="ORF">CL6EHI_179940</name>
</gene>
<reference evidence="5 6" key="1">
    <citation type="submission" date="2016-05" db="EMBL/GenBank/DDBJ databases">
        <title>First whole genome sequencing of Entamoeba histolytica HM1:IMSS-clone-6.</title>
        <authorList>
            <person name="Mukherjee Avik.K."/>
            <person name="Izumyama S."/>
            <person name="Nakada-Tsukui K."/>
            <person name="Nozaki T."/>
        </authorList>
    </citation>
    <scope>NUCLEOTIDE SEQUENCE [LARGE SCALE GENOMIC DNA]</scope>
    <source>
        <strain evidence="5 6">HM1:IMSS clone 6</strain>
    </source>
</reference>
<dbReference type="VEuPathDB" id="AmoebaDB:EHI_179940"/>
<dbReference type="InterPro" id="IPR011989">
    <property type="entry name" value="ARM-like"/>
</dbReference>
<accession>A0A5K1VP70</accession>
<evidence type="ECO:0000256" key="3">
    <source>
        <dbReference type="ARBA" id="ARBA00022927"/>
    </source>
</evidence>
<dbReference type="InterPro" id="IPR016024">
    <property type="entry name" value="ARM-type_fold"/>
</dbReference>
<protein>
    <recommendedName>
        <fullName evidence="7">Importin subunit alpha</fullName>
    </recommendedName>
</protein>
<feature type="region of interest" description="Disordered" evidence="4">
    <location>
        <begin position="1"/>
        <end position="26"/>
    </location>
</feature>
<evidence type="ECO:0000256" key="1">
    <source>
        <dbReference type="ARBA" id="ARBA00010394"/>
    </source>
</evidence>